<dbReference type="AlphaFoldDB" id="A0A178JCD1"/>
<organism evidence="2 4">
    <name type="scientific">Vibrio europaeus</name>
    <dbReference type="NCBI Taxonomy" id="300876"/>
    <lineage>
        <taxon>Bacteria</taxon>
        <taxon>Pseudomonadati</taxon>
        <taxon>Pseudomonadota</taxon>
        <taxon>Gammaproteobacteria</taxon>
        <taxon>Vibrionales</taxon>
        <taxon>Vibrionaceae</taxon>
        <taxon>Vibrio</taxon>
        <taxon>Vibrio oreintalis group</taxon>
    </lineage>
</organism>
<dbReference type="RefSeq" id="WP_069665879.1">
    <property type="nucleotide sequence ID" value="NZ_CP053541.1"/>
</dbReference>
<gene>
    <name evidence="2" type="ORF">AZ468_01940</name>
    <name evidence="3" type="ORF">HOO69_03370</name>
    <name evidence="1" type="ORF">OPW20_22690</name>
</gene>
<dbReference type="Proteomes" id="UP001150001">
    <property type="component" value="Unassembled WGS sequence"/>
</dbReference>
<evidence type="ECO:0000313" key="1">
    <source>
        <dbReference type="EMBL" id="MDC5742869.1"/>
    </source>
</evidence>
<evidence type="ECO:0000313" key="4">
    <source>
        <dbReference type="Proteomes" id="UP000094761"/>
    </source>
</evidence>
<dbReference type="GeneID" id="78074436"/>
<reference evidence="3 5" key="2">
    <citation type="submission" date="2020-05" db="EMBL/GenBank/DDBJ databases">
        <title>First description outside Europe of the emergent pathogen for shellfish aquaculture Vibrio europaeus.</title>
        <authorList>
            <person name="Dubert J."/>
            <person name="Rojas R."/>
        </authorList>
    </citation>
    <scope>NUCLEOTIDE SEQUENCE [LARGE SCALE GENOMIC DNA]</scope>
    <source>
        <strain evidence="3 5">NPI-1</strain>
    </source>
</reference>
<accession>A0A178JCD1</accession>
<keyword evidence="6" id="KW-1185">Reference proteome</keyword>
<evidence type="ECO:0000313" key="2">
    <source>
        <dbReference type="EMBL" id="OAM99904.1"/>
    </source>
</evidence>
<reference evidence="2 4" key="1">
    <citation type="submission" date="2016-03" db="EMBL/GenBank/DDBJ databases">
        <title>Draft genome sequence of the Vibrio tubiashii subs. europaeus.</title>
        <authorList>
            <person name="Spinard E."/>
            <person name="Dubert J."/>
            <person name="Nelson D.R."/>
            <person name="Barja J.L."/>
        </authorList>
    </citation>
    <scope>NUCLEOTIDE SEQUENCE [LARGE SCALE GENOMIC DNA]</scope>
    <source>
        <strain evidence="4">PP-638</strain>
        <strain evidence="2">PP2-638</strain>
    </source>
</reference>
<proteinExistence type="predicted"/>
<protein>
    <submittedName>
        <fullName evidence="2">Uncharacterized protein</fullName>
    </submittedName>
</protein>
<reference evidence="1" key="3">
    <citation type="submission" date="2022-11" db="EMBL/GenBank/DDBJ databases">
        <title>Role of the vibriolysin VemA secreted by the emergent pathogen Vibrio europaeus in the colonization of Manila clam mucus.</title>
        <authorList>
            <person name="Martinez C."/>
            <person name="Rodriguez S."/>
            <person name="Vences A."/>
            <person name="Barja J.L."/>
            <person name="Toranzo A.E."/>
            <person name="Dubert J."/>
        </authorList>
    </citation>
    <scope>NUCLEOTIDE SEQUENCE</scope>
    <source>
        <strain evidence="1">3454</strain>
    </source>
</reference>
<dbReference type="Proteomes" id="UP000501443">
    <property type="component" value="Chromosome 1"/>
</dbReference>
<sequence length="168" mass="19310">MATSRMISFLGCSVLLLTSQQGCSYSRQVETKYEIFIAAEEAGFKHLYQFATNYVEVRYQSSFLALPDNSYDDVVFCVHDDLQKKDVLKCVLLVLYYSKSYCNDVTNMVTGVFKSEFGETLIVSPENKETCDRGEYSIFDEGDRFRSKLDFSGTKVENNYDWGQIRTD</sequence>
<dbReference type="EMBL" id="LUAX01000001">
    <property type="protein sequence ID" value="OAM99904.1"/>
    <property type="molecule type" value="Genomic_DNA"/>
</dbReference>
<dbReference type="EMBL" id="JAPFIT010000031">
    <property type="protein sequence ID" value="MDC5742869.1"/>
    <property type="molecule type" value="Genomic_DNA"/>
</dbReference>
<evidence type="ECO:0000313" key="6">
    <source>
        <dbReference type="Proteomes" id="UP001150001"/>
    </source>
</evidence>
<dbReference type="Proteomes" id="UP000094761">
    <property type="component" value="Unassembled WGS sequence"/>
</dbReference>
<name>A0A178JCD1_9VIBR</name>
<dbReference type="EMBL" id="CP053541">
    <property type="protein sequence ID" value="QJY35701.1"/>
    <property type="molecule type" value="Genomic_DNA"/>
</dbReference>
<evidence type="ECO:0000313" key="3">
    <source>
        <dbReference type="EMBL" id="QJY35701.1"/>
    </source>
</evidence>
<evidence type="ECO:0000313" key="5">
    <source>
        <dbReference type="Proteomes" id="UP000501443"/>
    </source>
</evidence>